<dbReference type="PRINTS" id="PR00081">
    <property type="entry name" value="GDHRDH"/>
</dbReference>
<sequence>MLALVTGASSGIGLMYARELARRGHDLLIVSNQEKEIVETAEAIHKEYGVGCTPLYRDLAADGAAEELFAYCEEKRMEIEILVNNAGVFFFNPLTETSVGRIDLMLKLHVITATHMTRLFGGAMAKRGHGYILNMSSMSAWMAMPGISIYNSTKSYILNMSRSLWYEFMPKGVSVTAVCPGAVDTGLYGLSPYWRRVAVRLGISMPPEKLAKRGLDAMFRRKKQAVPGWINRWLFIPLIKHLPDWTVFTVMKRLKQFQK</sequence>
<dbReference type="InterPro" id="IPR002347">
    <property type="entry name" value="SDR_fam"/>
</dbReference>
<evidence type="ECO:0000256" key="1">
    <source>
        <dbReference type="ARBA" id="ARBA00022857"/>
    </source>
</evidence>
<evidence type="ECO:0000313" key="4">
    <source>
        <dbReference type="EMBL" id="MBO8440524.1"/>
    </source>
</evidence>
<keyword evidence="2" id="KW-0560">Oxidoreductase</keyword>
<dbReference type="Proteomes" id="UP000712007">
    <property type="component" value="Unassembled WGS sequence"/>
</dbReference>
<comment type="caution">
    <text evidence="4">The sequence shown here is derived from an EMBL/GenBank/DDBJ whole genome shotgun (WGS) entry which is preliminary data.</text>
</comment>
<dbReference type="EMBL" id="JADIMV010000133">
    <property type="protein sequence ID" value="MBO8440524.1"/>
    <property type="molecule type" value="Genomic_DNA"/>
</dbReference>
<dbReference type="CDD" id="cd05233">
    <property type="entry name" value="SDR_c"/>
    <property type="match status" value="1"/>
</dbReference>
<protein>
    <submittedName>
        <fullName evidence="4">SDR family NAD(P)-dependent oxidoreductase</fullName>
    </submittedName>
</protein>
<dbReference type="PRINTS" id="PR00080">
    <property type="entry name" value="SDRFAMILY"/>
</dbReference>
<reference evidence="4" key="2">
    <citation type="journal article" date="2021" name="PeerJ">
        <title>Extensive microbial diversity within the chicken gut microbiome revealed by metagenomics and culture.</title>
        <authorList>
            <person name="Gilroy R."/>
            <person name="Ravi A."/>
            <person name="Getino M."/>
            <person name="Pursley I."/>
            <person name="Horton D.L."/>
            <person name="Alikhan N.F."/>
            <person name="Baker D."/>
            <person name="Gharbi K."/>
            <person name="Hall N."/>
            <person name="Watson M."/>
            <person name="Adriaenssens E.M."/>
            <person name="Foster-Nyarko E."/>
            <person name="Jarju S."/>
            <person name="Secka A."/>
            <person name="Antonio M."/>
            <person name="Oren A."/>
            <person name="Chaudhuri R.R."/>
            <person name="La Ragione R."/>
            <person name="Hildebrand F."/>
            <person name="Pallen M.J."/>
        </authorList>
    </citation>
    <scope>NUCLEOTIDE SEQUENCE</scope>
    <source>
        <strain evidence="4">3924</strain>
    </source>
</reference>
<evidence type="ECO:0000313" key="5">
    <source>
        <dbReference type="Proteomes" id="UP000712007"/>
    </source>
</evidence>
<dbReference type="SUPFAM" id="SSF51735">
    <property type="entry name" value="NAD(P)-binding Rossmann-fold domains"/>
    <property type="match status" value="1"/>
</dbReference>
<gene>
    <name evidence="4" type="ORF">IAC51_07725</name>
</gene>
<dbReference type="Gene3D" id="3.40.50.720">
    <property type="entry name" value="NAD(P)-binding Rossmann-like Domain"/>
    <property type="match status" value="1"/>
</dbReference>
<dbReference type="GO" id="GO:0030497">
    <property type="term" value="P:fatty acid elongation"/>
    <property type="evidence" value="ECO:0007669"/>
    <property type="project" value="TreeGrafter"/>
</dbReference>
<evidence type="ECO:0000256" key="2">
    <source>
        <dbReference type="ARBA" id="ARBA00023002"/>
    </source>
</evidence>
<dbReference type="AlphaFoldDB" id="A0A940DKC6"/>
<accession>A0A940DKC6</accession>
<evidence type="ECO:0000256" key="3">
    <source>
        <dbReference type="RuleBase" id="RU000363"/>
    </source>
</evidence>
<proteinExistence type="inferred from homology"/>
<dbReference type="PIRSF" id="PIRSF000126">
    <property type="entry name" value="11-beta-HSD1"/>
    <property type="match status" value="1"/>
</dbReference>
<dbReference type="GO" id="GO:0016491">
    <property type="term" value="F:oxidoreductase activity"/>
    <property type="evidence" value="ECO:0007669"/>
    <property type="project" value="UniProtKB-KW"/>
</dbReference>
<reference evidence="4" key="1">
    <citation type="submission" date="2020-10" db="EMBL/GenBank/DDBJ databases">
        <authorList>
            <person name="Gilroy R."/>
        </authorList>
    </citation>
    <scope>NUCLEOTIDE SEQUENCE</scope>
    <source>
        <strain evidence="4">3924</strain>
    </source>
</reference>
<dbReference type="Pfam" id="PF00106">
    <property type="entry name" value="adh_short"/>
    <property type="match status" value="1"/>
</dbReference>
<keyword evidence="1" id="KW-0521">NADP</keyword>
<name>A0A940DKC6_9BACT</name>
<dbReference type="PANTHER" id="PTHR43086">
    <property type="entry name" value="VERY-LONG-CHAIN 3-OXOOACYL-COA REDUCTASE"/>
    <property type="match status" value="1"/>
</dbReference>
<comment type="similarity">
    <text evidence="3">Belongs to the short-chain dehydrogenases/reductases (SDR) family.</text>
</comment>
<dbReference type="PANTHER" id="PTHR43086:SF2">
    <property type="entry name" value="HYDROXYSTEROID DEHYDROGENASE-LIKE PROTEIN 1"/>
    <property type="match status" value="1"/>
</dbReference>
<organism evidence="4 5">
    <name type="scientific">Candidatus Aphodosoma intestinipullorum</name>
    <dbReference type="NCBI Taxonomy" id="2840674"/>
    <lineage>
        <taxon>Bacteria</taxon>
        <taxon>Pseudomonadati</taxon>
        <taxon>Bacteroidota</taxon>
        <taxon>Bacteroidia</taxon>
        <taxon>Bacteroidales</taxon>
        <taxon>Candidatus Aphodosoma</taxon>
    </lineage>
</organism>
<dbReference type="InterPro" id="IPR036291">
    <property type="entry name" value="NAD(P)-bd_dom_sf"/>
</dbReference>